<dbReference type="PANTHER" id="PTHR46549">
    <property type="entry name" value="MACPF DOMAIN-CONTAINING PROTEIN"/>
    <property type="match status" value="1"/>
</dbReference>
<proteinExistence type="predicted"/>
<dbReference type="OrthoDB" id="10058007at2759"/>
<sequence length="216" mass="22965">MGNMYAPPGWEIRHKYKYKDDSDEDKGSSGGQAAAFTYPAGLGPVLMNGCFGTGYKNGDPCFQAKIPKSDCPNLIDGATYLGVGFDGRGVYSAESRKKSVIQRSCSNLQTYGDHEVPDSMTVQGIYDTNVESFTFSSTEEYRQYLEEKSAITSAKAMFQEEINKASGHGAWSGAFGIGWSAGGGGASQRGTSSQSSTANAASSAGAQLTEQQTQLF</sequence>
<dbReference type="PANTHER" id="PTHR46549:SF1">
    <property type="entry name" value="MACPF DOMAIN-CONTAINING PROTEIN"/>
    <property type="match status" value="1"/>
</dbReference>
<feature type="compositionally biased region" description="Low complexity" evidence="1">
    <location>
        <begin position="188"/>
        <end position="207"/>
    </location>
</feature>
<feature type="region of interest" description="Disordered" evidence="1">
    <location>
        <begin position="185"/>
        <end position="216"/>
    </location>
</feature>
<keyword evidence="2" id="KW-1185">Reference proteome</keyword>
<name>A0A9J7N7I0_BRAFL</name>
<dbReference type="AlphaFoldDB" id="A0A9J7N7I0"/>
<gene>
    <name evidence="3" type="primary">LOC118427007</name>
</gene>
<reference evidence="2" key="1">
    <citation type="journal article" date="2020" name="Nat. Ecol. Evol.">
        <title>Deeply conserved synteny resolves early events in vertebrate evolution.</title>
        <authorList>
            <person name="Simakov O."/>
            <person name="Marletaz F."/>
            <person name="Yue J.X."/>
            <person name="O'Connell B."/>
            <person name="Jenkins J."/>
            <person name="Brandt A."/>
            <person name="Calef R."/>
            <person name="Tung C.H."/>
            <person name="Huang T.K."/>
            <person name="Schmutz J."/>
            <person name="Satoh N."/>
            <person name="Yu J.K."/>
            <person name="Putnam N.H."/>
            <person name="Green R.E."/>
            <person name="Rokhsar D.S."/>
        </authorList>
    </citation>
    <scope>NUCLEOTIDE SEQUENCE [LARGE SCALE GENOMIC DNA]</scope>
    <source>
        <strain evidence="2">S238N-H82</strain>
    </source>
</reference>
<accession>A0A9J7N7I0</accession>
<evidence type="ECO:0000313" key="2">
    <source>
        <dbReference type="Proteomes" id="UP000001554"/>
    </source>
</evidence>
<evidence type="ECO:0000313" key="3">
    <source>
        <dbReference type="RefSeq" id="XP_035692536.1"/>
    </source>
</evidence>
<evidence type="ECO:0000256" key="1">
    <source>
        <dbReference type="SAM" id="MobiDB-lite"/>
    </source>
</evidence>
<dbReference type="GeneID" id="118427007"/>
<dbReference type="RefSeq" id="XP_035692536.1">
    <property type="nucleotide sequence ID" value="XM_035836643.1"/>
</dbReference>
<protein>
    <submittedName>
        <fullName evidence="3">Uncharacterized protein LOC118427007</fullName>
    </submittedName>
</protein>
<dbReference type="Proteomes" id="UP000001554">
    <property type="component" value="Chromosome 12"/>
</dbReference>
<dbReference type="KEGG" id="bfo:118427007"/>
<reference evidence="3" key="2">
    <citation type="submission" date="2025-08" db="UniProtKB">
        <authorList>
            <consortium name="RefSeq"/>
        </authorList>
    </citation>
    <scope>IDENTIFICATION</scope>
    <source>
        <strain evidence="3">S238N-H82</strain>
        <tissue evidence="3">Testes</tissue>
    </source>
</reference>
<organism evidence="2 3">
    <name type="scientific">Branchiostoma floridae</name>
    <name type="common">Florida lancelet</name>
    <name type="synonym">Amphioxus</name>
    <dbReference type="NCBI Taxonomy" id="7739"/>
    <lineage>
        <taxon>Eukaryota</taxon>
        <taxon>Metazoa</taxon>
        <taxon>Chordata</taxon>
        <taxon>Cephalochordata</taxon>
        <taxon>Leptocardii</taxon>
        <taxon>Amphioxiformes</taxon>
        <taxon>Branchiostomatidae</taxon>
        <taxon>Branchiostoma</taxon>
    </lineage>
</organism>